<accession>A0A6J2Y3D4</accession>
<dbReference type="InterPro" id="IPR011701">
    <property type="entry name" value="MFS"/>
</dbReference>
<dbReference type="SUPFAM" id="SSF103473">
    <property type="entry name" value="MFS general substrate transporter"/>
    <property type="match status" value="1"/>
</dbReference>
<dbReference type="InParanoid" id="A0A6J2Y3D4"/>
<dbReference type="AlphaFoldDB" id="A0A6J2Y3D4"/>
<dbReference type="GO" id="GO:0016020">
    <property type="term" value="C:membrane"/>
    <property type="evidence" value="ECO:0007669"/>
    <property type="project" value="UniProtKB-SubCell"/>
</dbReference>
<dbReference type="GeneID" id="115883258"/>
<dbReference type="FunFam" id="1.20.1250.20:FF:000232">
    <property type="entry name" value="Organic cation/carnitine transporter 7"/>
    <property type="match status" value="1"/>
</dbReference>
<dbReference type="OrthoDB" id="3936150at2759"/>
<evidence type="ECO:0000313" key="9">
    <source>
        <dbReference type="RefSeq" id="XP_030757454.1"/>
    </source>
</evidence>
<evidence type="ECO:0000256" key="4">
    <source>
        <dbReference type="ARBA" id="ARBA00022989"/>
    </source>
</evidence>
<dbReference type="RefSeq" id="XP_030757454.1">
    <property type="nucleotide sequence ID" value="XM_030901594.1"/>
</dbReference>
<reference evidence="9" key="1">
    <citation type="submission" date="2025-08" db="UniProtKB">
        <authorList>
            <consortium name="RefSeq"/>
        </authorList>
    </citation>
    <scope>IDENTIFICATION</scope>
    <source>
        <tissue evidence="9">Gonads</tissue>
    </source>
</reference>
<dbReference type="Proteomes" id="UP000504635">
    <property type="component" value="Unplaced"/>
</dbReference>
<dbReference type="Pfam" id="PF07690">
    <property type="entry name" value="MFS_1"/>
    <property type="match status" value="2"/>
</dbReference>
<protein>
    <submittedName>
        <fullName evidence="9">Synaptic vesicle glycoprotein 2B-like isoform X1</fullName>
    </submittedName>
</protein>
<comment type="subcellular location">
    <subcellularLocation>
        <location evidence="1">Membrane</location>
        <topology evidence="1">Multi-pass membrane protein</topology>
    </subcellularLocation>
</comment>
<evidence type="ECO:0000313" key="8">
    <source>
        <dbReference type="Proteomes" id="UP000504635"/>
    </source>
</evidence>
<keyword evidence="8" id="KW-1185">Reference proteome</keyword>
<gene>
    <name evidence="9" type="primary">LOC115883258</name>
</gene>
<feature type="transmembrane region" description="Helical" evidence="6">
    <location>
        <begin position="116"/>
        <end position="134"/>
    </location>
</feature>
<keyword evidence="2" id="KW-0813">Transport</keyword>
<dbReference type="InterPro" id="IPR020846">
    <property type="entry name" value="MFS_dom"/>
</dbReference>
<dbReference type="KEGG" id="soy:115883258"/>
<proteinExistence type="predicted"/>
<feature type="transmembrane region" description="Helical" evidence="6">
    <location>
        <begin position="445"/>
        <end position="468"/>
    </location>
</feature>
<feature type="domain" description="Major facilitator superfamily (MFS) profile" evidence="7">
    <location>
        <begin position="50"/>
        <end position="532"/>
    </location>
</feature>
<evidence type="ECO:0000256" key="5">
    <source>
        <dbReference type="ARBA" id="ARBA00023136"/>
    </source>
</evidence>
<dbReference type="PROSITE" id="PS50850">
    <property type="entry name" value="MFS"/>
    <property type="match status" value="1"/>
</dbReference>
<dbReference type="PANTHER" id="PTHR23511:SF36">
    <property type="entry name" value="EG:BACR7A4.13 PROTEIN-RELATED"/>
    <property type="match status" value="1"/>
</dbReference>
<sequence length="536" mass="58897">MKGTSESNSIPISIISDGKLKNGLEKADEEPADFETAITAAGWGKFHLLVYVLSITSGWSSNFETTTMSYVFPAAECDLNLNLEHKGLLNAATYIGMISSGLFWGYLCDTLGRKKLLIAGFLLDGIFVMISAMSQNFAMLITAKFFGGFIINGPFSALTAYLSELHCAKQRSRVQMILSVIFSFASLAMPALAILVLPLGFKFVVTENFVIHAWNVYLFICAAVPLTSAVAFLFLPESPKFLMTTGRNEKALRVFRKIYSMNTGKPEETYPVTVLVNEIELNKGKNHGKMTANRTKKEALIEGWSQVKPLFRPPYLSKILFVCLIQCCTITSLNTLRLWLPQLFQAVNDYRQFHEESAPLCEMLAVFKTKNKTVEIVNPGECAVNTNNYSVYINSMIVAGVTIVISILSGTVIQKVGKKRLYMALSTVSGTVAISLYFSRSMFTTLAFASLFTGTGTVMINALLAVIVDTFPTTLRTMTVSMAMMIGRMGAASGNLIYPLLLEAGCAPPFFFVGFMSLGCAVLSIFLPNTERKPLQ</sequence>
<feature type="transmembrane region" description="Helical" evidence="6">
    <location>
        <begin position="216"/>
        <end position="235"/>
    </location>
</feature>
<name>A0A6J2Y3D4_SITOR</name>
<dbReference type="GO" id="GO:0022857">
    <property type="term" value="F:transmembrane transporter activity"/>
    <property type="evidence" value="ECO:0007669"/>
    <property type="project" value="InterPro"/>
</dbReference>
<feature type="transmembrane region" description="Helical" evidence="6">
    <location>
        <begin position="389"/>
        <end position="409"/>
    </location>
</feature>
<keyword evidence="5 6" id="KW-0472">Membrane</keyword>
<evidence type="ECO:0000259" key="7">
    <source>
        <dbReference type="PROSITE" id="PS50850"/>
    </source>
</evidence>
<evidence type="ECO:0000256" key="3">
    <source>
        <dbReference type="ARBA" id="ARBA00022692"/>
    </source>
</evidence>
<keyword evidence="3 6" id="KW-0812">Transmembrane</keyword>
<keyword evidence="4 6" id="KW-1133">Transmembrane helix</keyword>
<evidence type="ECO:0000256" key="6">
    <source>
        <dbReference type="SAM" id="Phobius"/>
    </source>
</evidence>
<feature type="transmembrane region" description="Helical" evidence="6">
    <location>
        <begin position="88"/>
        <end position="107"/>
    </location>
</feature>
<evidence type="ECO:0000256" key="2">
    <source>
        <dbReference type="ARBA" id="ARBA00022448"/>
    </source>
</evidence>
<feature type="transmembrane region" description="Helical" evidence="6">
    <location>
        <begin position="480"/>
        <end position="501"/>
    </location>
</feature>
<evidence type="ECO:0000256" key="1">
    <source>
        <dbReference type="ARBA" id="ARBA00004141"/>
    </source>
</evidence>
<feature type="transmembrane region" description="Helical" evidence="6">
    <location>
        <begin position="507"/>
        <end position="527"/>
    </location>
</feature>
<organism evidence="8 9">
    <name type="scientific">Sitophilus oryzae</name>
    <name type="common">Rice weevil</name>
    <name type="synonym">Curculio oryzae</name>
    <dbReference type="NCBI Taxonomy" id="7048"/>
    <lineage>
        <taxon>Eukaryota</taxon>
        <taxon>Metazoa</taxon>
        <taxon>Ecdysozoa</taxon>
        <taxon>Arthropoda</taxon>
        <taxon>Hexapoda</taxon>
        <taxon>Insecta</taxon>
        <taxon>Pterygota</taxon>
        <taxon>Neoptera</taxon>
        <taxon>Endopterygota</taxon>
        <taxon>Coleoptera</taxon>
        <taxon>Polyphaga</taxon>
        <taxon>Cucujiformia</taxon>
        <taxon>Curculionidae</taxon>
        <taxon>Dryophthorinae</taxon>
        <taxon>Sitophilus</taxon>
    </lineage>
</organism>
<feature type="transmembrane region" description="Helical" evidence="6">
    <location>
        <begin position="140"/>
        <end position="162"/>
    </location>
</feature>
<feature type="transmembrane region" description="Helical" evidence="6">
    <location>
        <begin position="174"/>
        <end position="196"/>
    </location>
</feature>
<dbReference type="PANTHER" id="PTHR23511">
    <property type="entry name" value="SYNAPTIC VESICLE GLYCOPROTEIN 2"/>
    <property type="match status" value="1"/>
</dbReference>
<dbReference type="InterPro" id="IPR036259">
    <property type="entry name" value="MFS_trans_sf"/>
</dbReference>
<dbReference type="Gene3D" id="1.20.1250.20">
    <property type="entry name" value="MFS general substrate transporter like domains"/>
    <property type="match status" value="1"/>
</dbReference>